<feature type="compositionally biased region" description="Polar residues" evidence="1">
    <location>
        <begin position="209"/>
        <end position="223"/>
    </location>
</feature>
<evidence type="ECO:0000313" key="3">
    <source>
        <dbReference type="WBParaSite" id="jg25088"/>
    </source>
</evidence>
<feature type="compositionally biased region" description="Low complexity" evidence="1">
    <location>
        <begin position="226"/>
        <end position="240"/>
    </location>
</feature>
<evidence type="ECO:0000256" key="1">
    <source>
        <dbReference type="SAM" id="MobiDB-lite"/>
    </source>
</evidence>
<organism evidence="2 3">
    <name type="scientific">Ditylenchus dipsaci</name>
    <dbReference type="NCBI Taxonomy" id="166011"/>
    <lineage>
        <taxon>Eukaryota</taxon>
        <taxon>Metazoa</taxon>
        <taxon>Ecdysozoa</taxon>
        <taxon>Nematoda</taxon>
        <taxon>Chromadorea</taxon>
        <taxon>Rhabditida</taxon>
        <taxon>Tylenchina</taxon>
        <taxon>Tylenchomorpha</taxon>
        <taxon>Sphaerularioidea</taxon>
        <taxon>Anguinidae</taxon>
        <taxon>Anguininae</taxon>
        <taxon>Ditylenchus</taxon>
    </lineage>
</organism>
<feature type="compositionally biased region" description="Low complexity" evidence="1">
    <location>
        <begin position="78"/>
        <end position="93"/>
    </location>
</feature>
<reference evidence="3" key="1">
    <citation type="submission" date="2022-11" db="UniProtKB">
        <authorList>
            <consortium name="WormBaseParasite"/>
        </authorList>
    </citation>
    <scope>IDENTIFICATION</scope>
</reference>
<proteinExistence type="predicted"/>
<accession>A0A915E278</accession>
<keyword evidence="2" id="KW-1185">Reference proteome</keyword>
<feature type="region of interest" description="Disordered" evidence="1">
    <location>
        <begin position="209"/>
        <end position="241"/>
    </location>
</feature>
<dbReference type="AlphaFoldDB" id="A0A915E278"/>
<dbReference type="Proteomes" id="UP000887574">
    <property type="component" value="Unplaced"/>
</dbReference>
<dbReference type="WBParaSite" id="jg25088">
    <property type="protein sequence ID" value="jg25088"/>
    <property type="gene ID" value="jg25088"/>
</dbReference>
<evidence type="ECO:0000313" key="2">
    <source>
        <dbReference type="Proteomes" id="UP000887574"/>
    </source>
</evidence>
<feature type="region of interest" description="Disordered" evidence="1">
    <location>
        <begin position="72"/>
        <end position="93"/>
    </location>
</feature>
<name>A0A915E278_9BILA</name>
<sequence length="331" mass="36229">MVLTEDSILLDAGASHPEEYKQAPPNILLMYLLHALPYTQSAFNWLFYAFLNRNLRQSNRCPGMSTRSIQVTSTPAEGNGHTTTTSNGNGTNGAPIWRNLQYMGSYLKSASIDTGQSVIKRSPFRSRSRIRSRSTTCLETSSSYNHNGDPTIISLIDPSPTAANGLLAAPNSENHFFTSFSLNTISKPVLNGREKRIGSIRRLVSQSLSRPSWPNGLTSQNHYNAPPTESPTSTPSSFTSLGLGFEPIAEDDCQDVEDLLDPPLITTLSMSSKDIVVNGTGQLTLLDLESIKQLAPQIISLKPKILKSSGVRNKATCPITKESELRKEMEN</sequence>
<protein>
    <submittedName>
        <fullName evidence="3">Uncharacterized protein</fullName>
    </submittedName>
</protein>